<evidence type="ECO:0000256" key="1">
    <source>
        <dbReference type="ARBA" id="ARBA00001933"/>
    </source>
</evidence>
<dbReference type="GO" id="GO:0009252">
    <property type="term" value="P:peptidoglycan biosynthetic process"/>
    <property type="evidence" value="ECO:0007669"/>
    <property type="project" value="TreeGrafter"/>
</dbReference>
<sequence length="388" mass="43293">MKRYDRIKAVVSLDAIAYNFQEMKKNIGKDTKIIAVIKADGYGHGAEAVAALVQDYDYIWGFAVATAEEALQLRSFGVKKPILVLGIVFEEYFPEMVEEDIRLTVCDYSMAEKLSKEAAHQGKNIHIHIGLDTGMSRIGFADVPESIEEIRKIAALPNVEIEGMFTHFARADEKDKSPATIQLDRYLTFAGLLEEQGIQIPLKHCSNSAGIIRMPEANLQAVRAGITIYGLYPSGEVERDIVKLMPAMELKSHVSYVKELEAGTSVSYGGTYTAEKKMKVATVPVGYADGYPRSLSNKGWVLIHGRRAPIIGRICMDQFMVDVTEIPEVCPGTEVTLIGRDGDEFISMETFGDLSGRFSYEFACDIGKRVPRIYMKNKREWGELTFFN</sequence>
<dbReference type="GO" id="GO:0008784">
    <property type="term" value="F:alanine racemase activity"/>
    <property type="evidence" value="ECO:0007669"/>
    <property type="project" value="UniProtKB-UniRule"/>
</dbReference>
<feature type="binding site" evidence="4 6">
    <location>
        <position position="316"/>
    </location>
    <ligand>
        <name>substrate</name>
    </ligand>
</feature>
<dbReference type="RefSeq" id="WP_156353525.1">
    <property type="nucleotide sequence ID" value="NZ_CACRST010000010.1"/>
</dbReference>
<dbReference type="Gene3D" id="2.40.37.10">
    <property type="entry name" value="Lyase, Ornithine Decarboxylase, Chain A, domain 1"/>
    <property type="match status" value="1"/>
</dbReference>
<accession>A0A6N2SL23</accession>
<dbReference type="SUPFAM" id="SSF50621">
    <property type="entry name" value="Alanine racemase C-terminal domain-like"/>
    <property type="match status" value="1"/>
</dbReference>
<dbReference type="Pfam" id="PF00842">
    <property type="entry name" value="Ala_racemase_C"/>
    <property type="match status" value="1"/>
</dbReference>
<feature type="domain" description="Alanine racemase C-terminal" evidence="7">
    <location>
        <begin position="247"/>
        <end position="375"/>
    </location>
</feature>
<dbReference type="UniPathway" id="UPA00042">
    <property type="reaction ID" value="UER00497"/>
</dbReference>
<dbReference type="AlphaFoldDB" id="A0A6N2SL23"/>
<dbReference type="NCBIfam" id="TIGR00492">
    <property type="entry name" value="alr"/>
    <property type="match status" value="1"/>
</dbReference>
<dbReference type="Pfam" id="PF01168">
    <property type="entry name" value="Ala_racemase_N"/>
    <property type="match status" value="1"/>
</dbReference>
<dbReference type="GO" id="GO:0005829">
    <property type="term" value="C:cytosol"/>
    <property type="evidence" value="ECO:0007669"/>
    <property type="project" value="TreeGrafter"/>
</dbReference>
<dbReference type="InterPro" id="IPR020622">
    <property type="entry name" value="Ala_racemase_pyridoxalP-BS"/>
</dbReference>
<dbReference type="SUPFAM" id="SSF51419">
    <property type="entry name" value="PLP-binding barrel"/>
    <property type="match status" value="1"/>
</dbReference>
<evidence type="ECO:0000256" key="3">
    <source>
        <dbReference type="ARBA" id="ARBA00023235"/>
    </source>
</evidence>
<dbReference type="GO" id="GO:0030632">
    <property type="term" value="P:D-alanine biosynthetic process"/>
    <property type="evidence" value="ECO:0007669"/>
    <property type="project" value="UniProtKB-UniRule"/>
</dbReference>
<evidence type="ECO:0000256" key="6">
    <source>
        <dbReference type="PIRSR" id="PIRSR600821-52"/>
    </source>
</evidence>
<comment type="pathway">
    <text evidence="4">Amino-acid biosynthesis; D-alanine biosynthesis; D-alanine from L-alanine: step 1/1.</text>
</comment>
<dbReference type="InterPro" id="IPR000821">
    <property type="entry name" value="Ala_racemase"/>
</dbReference>
<dbReference type="FunFam" id="3.20.20.10:FF:000002">
    <property type="entry name" value="Alanine racemase"/>
    <property type="match status" value="1"/>
</dbReference>
<dbReference type="CDD" id="cd00430">
    <property type="entry name" value="PLPDE_III_AR"/>
    <property type="match status" value="1"/>
</dbReference>
<proteinExistence type="inferred from homology"/>
<protein>
    <recommendedName>
        <fullName evidence="4">Alanine racemase</fullName>
        <ecNumber evidence="4">5.1.1.1</ecNumber>
    </recommendedName>
</protein>
<comment type="cofactor">
    <cofactor evidence="1 4 5">
        <name>pyridoxal 5'-phosphate</name>
        <dbReference type="ChEBI" id="CHEBI:597326"/>
    </cofactor>
</comment>
<dbReference type="InterPro" id="IPR029066">
    <property type="entry name" value="PLP-binding_barrel"/>
</dbReference>
<dbReference type="InterPro" id="IPR011079">
    <property type="entry name" value="Ala_racemase_C"/>
</dbReference>
<comment type="catalytic activity">
    <reaction evidence="4">
        <text>L-alanine = D-alanine</text>
        <dbReference type="Rhea" id="RHEA:20249"/>
        <dbReference type="ChEBI" id="CHEBI:57416"/>
        <dbReference type="ChEBI" id="CHEBI:57972"/>
        <dbReference type="EC" id="5.1.1.1"/>
    </reaction>
</comment>
<dbReference type="InterPro" id="IPR001608">
    <property type="entry name" value="Ala_racemase_N"/>
</dbReference>
<feature type="binding site" evidence="4 6">
    <location>
        <position position="137"/>
    </location>
    <ligand>
        <name>substrate</name>
    </ligand>
</feature>
<name>A0A6N2SL23_9FIRM</name>
<dbReference type="EMBL" id="CACRST010000010">
    <property type="protein sequence ID" value="VYS93804.1"/>
    <property type="molecule type" value="Genomic_DNA"/>
</dbReference>
<comment type="similarity">
    <text evidence="4">Belongs to the alanine racemase family.</text>
</comment>
<dbReference type="PROSITE" id="PS00395">
    <property type="entry name" value="ALANINE_RACEMASE"/>
    <property type="match status" value="1"/>
</dbReference>
<dbReference type="InterPro" id="IPR009006">
    <property type="entry name" value="Ala_racemase/Decarboxylase_C"/>
</dbReference>
<dbReference type="EC" id="5.1.1.1" evidence="4"/>
<keyword evidence="3 4" id="KW-0413">Isomerase</keyword>
<dbReference type="HAMAP" id="MF_01201">
    <property type="entry name" value="Ala_racemase"/>
    <property type="match status" value="1"/>
</dbReference>
<feature type="modified residue" description="N6-(pyridoxal phosphate)lysine" evidence="4 5">
    <location>
        <position position="38"/>
    </location>
</feature>
<evidence type="ECO:0000259" key="7">
    <source>
        <dbReference type="SMART" id="SM01005"/>
    </source>
</evidence>
<comment type="function">
    <text evidence="4">Catalyzes the interconversion of L-alanine and D-alanine. May also act on other amino acids.</text>
</comment>
<keyword evidence="2 4" id="KW-0663">Pyridoxal phosphate</keyword>
<dbReference type="GO" id="GO:0030170">
    <property type="term" value="F:pyridoxal phosphate binding"/>
    <property type="evidence" value="ECO:0007669"/>
    <property type="project" value="UniProtKB-UniRule"/>
</dbReference>
<evidence type="ECO:0000256" key="5">
    <source>
        <dbReference type="PIRSR" id="PIRSR600821-50"/>
    </source>
</evidence>
<dbReference type="PANTHER" id="PTHR30511:SF0">
    <property type="entry name" value="ALANINE RACEMASE, CATABOLIC-RELATED"/>
    <property type="match status" value="1"/>
</dbReference>
<dbReference type="PANTHER" id="PTHR30511">
    <property type="entry name" value="ALANINE RACEMASE"/>
    <property type="match status" value="1"/>
</dbReference>
<dbReference type="Gene3D" id="3.20.20.10">
    <property type="entry name" value="Alanine racemase"/>
    <property type="match status" value="1"/>
</dbReference>
<feature type="active site" description="Proton acceptor; specific for D-alanine" evidence="4">
    <location>
        <position position="38"/>
    </location>
</feature>
<organism evidence="8">
    <name type="scientific">Blautia glucerasea</name>
    <dbReference type="NCBI Taxonomy" id="536633"/>
    <lineage>
        <taxon>Bacteria</taxon>
        <taxon>Bacillati</taxon>
        <taxon>Bacillota</taxon>
        <taxon>Clostridia</taxon>
        <taxon>Lachnospirales</taxon>
        <taxon>Lachnospiraceae</taxon>
        <taxon>Blautia</taxon>
    </lineage>
</organism>
<dbReference type="SMART" id="SM01005">
    <property type="entry name" value="Ala_racemase_C"/>
    <property type="match status" value="1"/>
</dbReference>
<feature type="active site" description="Proton acceptor; specific for L-alanine" evidence="4">
    <location>
        <position position="268"/>
    </location>
</feature>
<reference evidence="8" key="1">
    <citation type="submission" date="2019-11" db="EMBL/GenBank/DDBJ databases">
        <authorList>
            <person name="Feng L."/>
        </authorList>
    </citation>
    <scope>NUCLEOTIDE SEQUENCE</scope>
    <source>
        <strain evidence="8">BgluceraseaLFYP119</strain>
    </source>
</reference>
<gene>
    <name evidence="8" type="primary">alr</name>
    <name evidence="8" type="ORF">BGLFYP119_01183</name>
</gene>
<dbReference type="PRINTS" id="PR00992">
    <property type="entry name" value="ALARACEMASE"/>
</dbReference>
<evidence type="ECO:0000256" key="4">
    <source>
        <dbReference type="HAMAP-Rule" id="MF_01201"/>
    </source>
</evidence>
<evidence type="ECO:0000313" key="8">
    <source>
        <dbReference type="EMBL" id="VYS93804.1"/>
    </source>
</evidence>
<evidence type="ECO:0000256" key="2">
    <source>
        <dbReference type="ARBA" id="ARBA00022898"/>
    </source>
</evidence>